<accession>A0A8P4KNM1</accession>
<feature type="region of interest" description="Disordered" evidence="7">
    <location>
        <begin position="446"/>
        <end position="466"/>
    </location>
</feature>
<evidence type="ECO:0000256" key="5">
    <source>
        <dbReference type="ARBA" id="ARBA00023157"/>
    </source>
</evidence>
<dbReference type="PANTHER" id="PTHR22906:SF43">
    <property type="entry name" value="PROPERDIN"/>
    <property type="match status" value="1"/>
</dbReference>
<dbReference type="InterPro" id="IPR054019">
    <property type="entry name" value="CFP_TSR_C"/>
</dbReference>
<name>A0A8P4KNM1_DICLA</name>
<organism evidence="8 9">
    <name type="scientific">Dicentrarchus labrax</name>
    <name type="common">European seabass</name>
    <name type="synonym">Morone labrax</name>
    <dbReference type="NCBI Taxonomy" id="13489"/>
    <lineage>
        <taxon>Eukaryota</taxon>
        <taxon>Metazoa</taxon>
        <taxon>Chordata</taxon>
        <taxon>Craniata</taxon>
        <taxon>Vertebrata</taxon>
        <taxon>Euteleostomi</taxon>
        <taxon>Actinopterygii</taxon>
        <taxon>Neopterygii</taxon>
        <taxon>Teleostei</taxon>
        <taxon>Neoteleostei</taxon>
        <taxon>Acanthomorphata</taxon>
        <taxon>Eupercaria</taxon>
        <taxon>Moronidae</taxon>
        <taxon>Dicentrarchus</taxon>
    </lineage>
</organism>
<keyword evidence="2" id="KW-0964">Secreted</keyword>
<evidence type="ECO:0008006" key="10">
    <source>
        <dbReference type="Google" id="ProtNLM"/>
    </source>
</evidence>
<dbReference type="SMART" id="SM00209">
    <property type="entry name" value="TSP1"/>
    <property type="match status" value="8"/>
</dbReference>
<reference evidence="8" key="2">
    <citation type="submission" date="2025-09" db="UniProtKB">
        <authorList>
            <consortium name="Ensembl"/>
        </authorList>
    </citation>
    <scope>IDENTIFICATION</scope>
</reference>
<keyword evidence="4" id="KW-0677">Repeat</keyword>
<sequence>MATADQLVELMFSWIKQRERCAEKLRKLAQELESLREKCNISECVGSTVSVAGSACMIAAGVATFFTGGAAAPLLGVAGAVCSGAGATVSVATKIIEGFISSETMKEAQVIDEKSNEVHSVRRIVVVAVLLLVSVERSECERCFARLNWGQCGEEIGELDIDDCCQNVKYGYQTADGVCHSCGPPQWSEWSPWSYCNVLCGDGVTQRKRTCFAFGLSECENAEDKLQTRPCAGSCCDAKGWGLWLSWSACSVSCGEGGVRKRTRVCSDPPECQSACSGSSEETESCPPLTCPVHGGWSSWSGWSQCSGSCIDDQRGDATPPTKRRYRSCSNPAPSGDTVPHGNSCPGDEVQVQDCSELPNCPVDGSWGAWSPSGTCSVPCGEGLQLAVRKCNQPTPKYGGRFCEGQSTRTSVCENTCPVDGFWSGWSTWSECSSSCIQDRVPVRTRHRSCSNPAPSSSPPGRGCQGDDRQMDNCNNLPHCAVDGGWGSWSAFSSCPVSCGVGLQVSVRECNSPAPNHGGQPCPGDGRRTSICKTDVYCPVDGVWSQWSPWSSCKNPFHKNKRIRCERLSGGQTRERQCLHQNHGGAVCTNGTLTETRACYDVTGCPMKGTWEGWESWSLCTPPCGGTSQRSRRRICDPDYSRYSLTIGPKRVPATFFGTPCAKCKEGPNCGEELETQPCVNAPACT</sequence>
<evidence type="ECO:0000313" key="8">
    <source>
        <dbReference type="Ensembl" id="ENSDLAP00005075009.1"/>
    </source>
</evidence>
<dbReference type="PANTHER" id="PTHR22906">
    <property type="entry name" value="PROPERDIN"/>
    <property type="match status" value="1"/>
</dbReference>
<comment type="subcellular location">
    <subcellularLocation>
        <location evidence="1">Secreted</location>
    </subcellularLocation>
</comment>
<dbReference type="FunFam" id="2.20.100.10:FF:000001">
    <property type="entry name" value="semaphorin-5A isoform X1"/>
    <property type="match status" value="4"/>
</dbReference>
<dbReference type="Gene3D" id="2.20.100.10">
    <property type="entry name" value="Thrombospondin type-1 (TSP1) repeat"/>
    <property type="match status" value="8"/>
</dbReference>
<evidence type="ECO:0000256" key="7">
    <source>
        <dbReference type="SAM" id="MobiDB-lite"/>
    </source>
</evidence>
<dbReference type="Proteomes" id="UP000694389">
    <property type="component" value="Unassembled WGS sequence"/>
</dbReference>
<evidence type="ECO:0000313" key="9">
    <source>
        <dbReference type="Proteomes" id="UP000694389"/>
    </source>
</evidence>
<evidence type="ECO:0000256" key="1">
    <source>
        <dbReference type="ARBA" id="ARBA00004613"/>
    </source>
</evidence>
<dbReference type="InterPro" id="IPR000884">
    <property type="entry name" value="TSP1_rpt"/>
</dbReference>
<keyword evidence="3" id="KW-0732">Signal</keyword>
<dbReference type="InterPro" id="IPR036383">
    <property type="entry name" value="TSP1_rpt_sf"/>
</dbReference>
<protein>
    <recommendedName>
        <fullName evidence="10">Properdin</fullName>
    </recommendedName>
</protein>
<dbReference type="GeneTree" id="ENSGT00940000154614"/>
<feature type="region of interest" description="Disordered" evidence="7">
    <location>
        <begin position="317"/>
        <end position="343"/>
    </location>
</feature>
<keyword evidence="5" id="KW-1015">Disulfide bond</keyword>
<evidence type="ECO:0000256" key="6">
    <source>
        <dbReference type="SAM" id="Coils"/>
    </source>
</evidence>
<dbReference type="SUPFAM" id="SSF82895">
    <property type="entry name" value="TSP-1 type 1 repeat"/>
    <property type="match status" value="7"/>
</dbReference>
<keyword evidence="6" id="KW-0175">Coiled coil</keyword>
<dbReference type="Pfam" id="PF18487">
    <property type="entry name" value="TSR"/>
    <property type="match status" value="1"/>
</dbReference>
<dbReference type="AlphaFoldDB" id="A0A8P4KNM1"/>
<dbReference type="PRINTS" id="PR01705">
    <property type="entry name" value="TSP1REPEAT"/>
</dbReference>
<keyword evidence="9" id="KW-1185">Reference proteome</keyword>
<proteinExistence type="predicted"/>
<dbReference type="InterPro" id="IPR049536">
    <property type="entry name" value="CFP_TSR-0"/>
</dbReference>
<reference evidence="8" key="1">
    <citation type="submission" date="2025-08" db="UniProtKB">
        <authorList>
            <consortium name="Ensembl"/>
        </authorList>
    </citation>
    <scope>IDENTIFICATION</scope>
</reference>
<dbReference type="InterPro" id="IPR052065">
    <property type="entry name" value="Compl_asym_regulator"/>
</dbReference>
<dbReference type="Pfam" id="PF00090">
    <property type="entry name" value="TSP_1"/>
    <property type="match status" value="5"/>
</dbReference>
<dbReference type="Pfam" id="PF22195">
    <property type="entry name" value="TSP1_CFP_C"/>
    <property type="match status" value="1"/>
</dbReference>
<dbReference type="PROSITE" id="PS50092">
    <property type="entry name" value="TSP1"/>
    <property type="match status" value="8"/>
</dbReference>
<evidence type="ECO:0000256" key="3">
    <source>
        <dbReference type="ARBA" id="ARBA00022729"/>
    </source>
</evidence>
<evidence type="ECO:0000256" key="2">
    <source>
        <dbReference type="ARBA" id="ARBA00022525"/>
    </source>
</evidence>
<evidence type="ECO:0000256" key="4">
    <source>
        <dbReference type="ARBA" id="ARBA00022737"/>
    </source>
</evidence>
<feature type="coiled-coil region" evidence="6">
    <location>
        <begin position="15"/>
        <end position="45"/>
    </location>
</feature>
<dbReference type="Ensembl" id="ENSDLAT00005082098.1">
    <property type="protein sequence ID" value="ENSDLAP00005075009.1"/>
    <property type="gene ID" value="ENSDLAG00005031779.1"/>
</dbReference>